<dbReference type="AlphaFoldDB" id="A0A0F9KW68"/>
<comment type="caution">
    <text evidence="1">The sequence shown here is derived from an EMBL/GenBank/DDBJ whole genome shotgun (WGS) entry which is preliminary data.</text>
</comment>
<evidence type="ECO:0000313" key="1">
    <source>
        <dbReference type="EMBL" id="KKM19550.1"/>
    </source>
</evidence>
<reference evidence="1" key="1">
    <citation type="journal article" date="2015" name="Nature">
        <title>Complex archaea that bridge the gap between prokaryotes and eukaryotes.</title>
        <authorList>
            <person name="Spang A."/>
            <person name="Saw J.H."/>
            <person name="Jorgensen S.L."/>
            <person name="Zaremba-Niedzwiedzka K."/>
            <person name="Martijn J."/>
            <person name="Lind A.E."/>
            <person name="van Eijk R."/>
            <person name="Schleper C."/>
            <person name="Guy L."/>
            <person name="Ettema T.J."/>
        </authorList>
    </citation>
    <scope>NUCLEOTIDE SEQUENCE</scope>
</reference>
<dbReference type="EMBL" id="LAZR01013960">
    <property type="protein sequence ID" value="KKM19550.1"/>
    <property type="molecule type" value="Genomic_DNA"/>
</dbReference>
<proteinExistence type="predicted"/>
<gene>
    <name evidence="1" type="ORF">LCGC14_1654550</name>
</gene>
<organism evidence="1">
    <name type="scientific">marine sediment metagenome</name>
    <dbReference type="NCBI Taxonomy" id="412755"/>
    <lineage>
        <taxon>unclassified sequences</taxon>
        <taxon>metagenomes</taxon>
        <taxon>ecological metagenomes</taxon>
    </lineage>
</organism>
<name>A0A0F9KW68_9ZZZZ</name>
<sequence>MATSIPALTNIIDTTTNTAVAMMANFNSIRDTFNDAFDVSTGHQHNGVDSRQIQGGISGWTSEKIVLGNYNGLFQVRGVL</sequence>
<accession>A0A0F9KW68</accession>
<protein>
    <submittedName>
        <fullName evidence="1">Uncharacterized protein</fullName>
    </submittedName>
</protein>